<dbReference type="Pfam" id="PF01699">
    <property type="entry name" value="Na_Ca_ex"/>
    <property type="match status" value="2"/>
</dbReference>
<dbReference type="EMBL" id="FZPD01000001">
    <property type="protein sequence ID" value="SNS45812.1"/>
    <property type="molecule type" value="Genomic_DNA"/>
</dbReference>
<evidence type="ECO:0000256" key="5">
    <source>
        <dbReference type="SAM" id="Phobius"/>
    </source>
</evidence>
<dbReference type="Proteomes" id="UP000198393">
    <property type="component" value="Unassembled WGS sequence"/>
</dbReference>
<evidence type="ECO:0000313" key="8">
    <source>
        <dbReference type="Proteomes" id="UP000198393"/>
    </source>
</evidence>
<accession>A0A239EPF5</accession>
<dbReference type="InterPro" id="IPR044880">
    <property type="entry name" value="NCX_ion-bd_dom_sf"/>
</dbReference>
<dbReference type="PANTHER" id="PTHR10846:SF8">
    <property type="entry name" value="INNER MEMBRANE PROTEIN YRBG"/>
    <property type="match status" value="1"/>
</dbReference>
<evidence type="ECO:0000256" key="4">
    <source>
        <dbReference type="ARBA" id="ARBA00023136"/>
    </source>
</evidence>
<organism evidence="7 8">
    <name type="scientific">Ekhidna lutea</name>
    <dbReference type="NCBI Taxonomy" id="447679"/>
    <lineage>
        <taxon>Bacteria</taxon>
        <taxon>Pseudomonadati</taxon>
        <taxon>Bacteroidota</taxon>
        <taxon>Cytophagia</taxon>
        <taxon>Cytophagales</taxon>
        <taxon>Reichenbachiellaceae</taxon>
        <taxon>Ekhidna</taxon>
    </lineage>
</organism>
<feature type="domain" description="Sodium/calcium exchanger membrane region" evidence="6">
    <location>
        <begin position="7"/>
        <end position="155"/>
    </location>
</feature>
<dbReference type="Gene3D" id="1.20.1420.30">
    <property type="entry name" value="NCX, central ion-binding region"/>
    <property type="match status" value="2"/>
</dbReference>
<reference evidence="7 8" key="1">
    <citation type="submission" date="2017-06" db="EMBL/GenBank/DDBJ databases">
        <authorList>
            <person name="Kim H.J."/>
            <person name="Triplett B.A."/>
        </authorList>
    </citation>
    <scope>NUCLEOTIDE SEQUENCE [LARGE SCALE GENOMIC DNA]</scope>
    <source>
        <strain evidence="7 8">DSM 19307</strain>
    </source>
</reference>
<dbReference type="GO" id="GO:0005262">
    <property type="term" value="F:calcium channel activity"/>
    <property type="evidence" value="ECO:0007669"/>
    <property type="project" value="TreeGrafter"/>
</dbReference>
<feature type="transmembrane region" description="Helical" evidence="5">
    <location>
        <begin position="359"/>
        <end position="377"/>
    </location>
</feature>
<feature type="transmembrane region" description="Helical" evidence="5">
    <location>
        <begin position="211"/>
        <end position="232"/>
    </location>
</feature>
<feature type="transmembrane region" description="Helical" evidence="5">
    <location>
        <begin position="252"/>
        <end position="271"/>
    </location>
</feature>
<evidence type="ECO:0000313" key="7">
    <source>
        <dbReference type="EMBL" id="SNS45812.1"/>
    </source>
</evidence>
<feature type="transmembrane region" description="Helical" evidence="5">
    <location>
        <begin position="81"/>
        <end position="99"/>
    </location>
</feature>
<evidence type="ECO:0000256" key="2">
    <source>
        <dbReference type="ARBA" id="ARBA00022692"/>
    </source>
</evidence>
<dbReference type="RefSeq" id="WP_089355013.1">
    <property type="nucleotide sequence ID" value="NZ_FZPD01000001.1"/>
</dbReference>
<dbReference type="InterPro" id="IPR004481">
    <property type="entry name" value="K/Na/Ca-exchanger"/>
</dbReference>
<evidence type="ECO:0000256" key="1">
    <source>
        <dbReference type="ARBA" id="ARBA00004141"/>
    </source>
</evidence>
<feature type="transmembrane region" description="Helical" evidence="5">
    <location>
        <begin position="333"/>
        <end position="352"/>
    </location>
</feature>
<dbReference type="GO" id="GO:0008273">
    <property type="term" value="F:calcium, potassium:sodium antiporter activity"/>
    <property type="evidence" value="ECO:0007669"/>
    <property type="project" value="TreeGrafter"/>
</dbReference>
<name>A0A239EPF5_EKHLU</name>
<comment type="subcellular location">
    <subcellularLocation>
        <location evidence="1">Membrane</location>
        <topology evidence="1">Multi-pass membrane protein</topology>
    </subcellularLocation>
</comment>
<dbReference type="GO" id="GO:0005886">
    <property type="term" value="C:plasma membrane"/>
    <property type="evidence" value="ECO:0007669"/>
    <property type="project" value="TreeGrafter"/>
</dbReference>
<gene>
    <name evidence="7" type="ORF">SAMN05421640_0231</name>
</gene>
<sequence length="398" mass="43638">MGIIIPLLLITFCCIIIWRAGDGFMTASEYIGRNLSEGVRGATINAIASSMPEVFTSLFFLFVLTDAEGFSGGIGTTAGSAIFNGMVIPAVAVLAVIGMKMTKKVQVSRKVLLRDGIALIIAELIFLILISGSTLHWYHGMLLMLVYVVYIVYMFASMKKSDKEDLLEGGQLEEEIFESDEEPQGPFLKGLITFDLERVFIGNNRISGRRAWSLLLFSTISIALVCYFLVLACEWIGSDTYSVAGMGEFNGLNIPVMFVALILASAASSFPDTIISIKDAKNGQYDDAISNALGSNIFDICFALGFPLFIFTILNGPIHMPPELVDLSSELRFLLWLLTVLAVIIFTSGNYFGKRKSYLLLSIYVLFVLYIVGRGSGNEIAQSIADWLVGVVKFFRIG</sequence>
<feature type="domain" description="Sodium/calcium exchanger membrane region" evidence="6">
    <location>
        <begin position="213"/>
        <end position="371"/>
    </location>
</feature>
<dbReference type="GO" id="GO:0006874">
    <property type="term" value="P:intracellular calcium ion homeostasis"/>
    <property type="evidence" value="ECO:0007669"/>
    <property type="project" value="TreeGrafter"/>
</dbReference>
<dbReference type="PANTHER" id="PTHR10846">
    <property type="entry name" value="SODIUM/POTASSIUM/CALCIUM EXCHANGER"/>
    <property type="match status" value="1"/>
</dbReference>
<keyword evidence="3 5" id="KW-1133">Transmembrane helix</keyword>
<dbReference type="InterPro" id="IPR004837">
    <property type="entry name" value="NaCa_Exmemb"/>
</dbReference>
<feature type="transmembrane region" description="Helical" evidence="5">
    <location>
        <begin position="111"/>
        <end position="131"/>
    </location>
</feature>
<keyword evidence="2 5" id="KW-0812">Transmembrane</keyword>
<feature type="transmembrane region" description="Helical" evidence="5">
    <location>
        <begin position="137"/>
        <end position="156"/>
    </location>
</feature>
<protein>
    <submittedName>
        <fullName evidence="7">Cation:H+ antiporter</fullName>
    </submittedName>
</protein>
<keyword evidence="4 5" id="KW-0472">Membrane</keyword>
<dbReference type="AlphaFoldDB" id="A0A239EPF5"/>
<feature type="transmembrane region" description="Helical" evidence="5">
    <location>
        <begin position="292"/>
        <end position="313"/>
    </location>
</feature>
<dbReference type="OrthoDB" id="6146067at2"/>
<proteinExistence type="predicted"/>
<evidence type="ECO:0000256" key="3">
    <source>
        <dbReference type="ARBA" id="ARBA00022989"/>
    </source>
</evidence>
<evidence type="ECO:0000259" key="6">
    <source>
        <dbReference type="Pfam" id="PF01699"/>
    </source>
</evidence>
<keyword evidence="8" id="KW-1185">Reference proteome</keyword>